<feature type="binding site" evidence="9">
    <location>
        <position position="160"/>
    </location>
    <ligand>
        <name>Mn(2+)</name>
        <dbReference type="ChEBI" id="CHEBI:29035"/>
    </ligand>
</feature>
<dbReference type="SUPFAM" id="SSF69055">
    <property type="entry name" value="1-deoxy-D-xylulose-5-phosphate reductoisomerase, C-terminal domain"/>
    <property type="match status" value="1"/>
</dbReference>
<dbReference type="Pfam" id="PF13288">
    <property type="entry name" value="DXPR_C"/>
    <property type="match status" value="1"/>
</dbReference>
<dbReference type="PANTHER" id="PTHR30525">
    <property type="entry name" value="1-DEOXY-D-XYLULOSE 5-PHOSPHATE REDUCTOISOMERASE"/>
    <property type="match status" value="1"/>
</dbReference>
<feature type="domain" description="DXP reductoisomerase C-terminal" evidence="12">
    <location>
        <begin position="269"/>
        <end position="385"/>
    </location>
</feature>
<dbReference type="GO" id="GO:0030145">
    <property type="term" value="F:manganese ion binding"/>
    <property type="evidence" value="ECO:0007669"/>
    <property type="project" value="TreeGrafter"/>
</dbReference>
<proteinExistence type="inferred from homology"/>
<dbReference type="Proteomes" id="UP000440713">
    <property type="component" value="Unassembled WGS sequence"/>
</dbReference>
<feature type="binding site" evidence="9">
    <location>
        <position position="225"/>
    </location>
    <ligand>
        <name>1-deoxy-D-xylulose 5-phosphate</name>
        <dbReference type="ChEBI" id="CHEBI:57792"/>
    </ligand>
</feature>
<dbReference type="Gene3D" id="1.10.1740.10">
    <property type="match status" value="1"/>
</dbReference>
<dbReference type="SUPFAM" id="SSF51735">
    <property type="entry name" value="NAD(P)-binding Rossmann-fold domains"/>
    <property type="match status" value="1"/>
</dbReference>
<keyword evidence="6 9" id="KW-0464">Manganese</keyword>
<sequence length="392" mass="44244">MKISILGSTGSIGTQTLDIVREHSDLFSIEGITTNKNVDLLVEQIEEFKPKKVAIFDRYKYEYFLSILESKRKNDVYRSVYDNLEVYYGMDGLINIASSKTIDILVTAVVGMIGLKPTLEAIKKSTTIALANKETLVTAGKIVMEEAKKHNAKIIPVDSEHSAIFQCITGERDNRIDKILLTASGGPFRGKTKSELENVTKNDALKHPNWTMGQKITIDSSTLMNKGLEVIEARWLFDVSPSDIVVHVHPQSIVHSMVQFEDSSIIAQLGCPDMRVPIQYALTYPSRIPSNFEKLDLFSIANLSFEKPDLDVFPCLKLAYDALENGGTDCTVLNAANEVLVSKFLNDEIGFYDIPKYIELAIRKHNYIENPTLEDILYTDEWTRRFIEDYLK</sequence>
<feature type="binding site" evidence="9">
    <location>
        <position position="229"/>
    </location>
    <ligand>
        <name>Mn(2+)</name>
        <dbReference type="ChEBI" id="CHEBI:29035"/>
    </ligand>
</feature>
<feature type="binding site" evidence="9">
    <location>
        <position position="11"/>
    </location>
    <ligand>
        <name>NADPH</name>
        <dbReference type="ChEBI" id="CHEBI:57783"/>
    </ligand>
</feature>
<evidence type="ECO:0000256" key="3">
    <source>
        <dbReference type="ARBA" id="ARBA00022723"/>
    </source>
</evidence>
<comment type="cofactor">
    <cofactor evidence="9">
        <name>Mg(2+)</name>
        <dbReference type="ChEBI" id="CHEBI:18420"/>
    </cofactor>
    <cofactor evidence="9">
        <name>Mn(2+)</name>
        <dbReference type="ChEBI" id="CHEBI:29035"/>
    </cofactor>
</comment>
<feature type="binding site" evidence="9">
    <location>
        <position position="134"/>
    </location>
    <ligand>
        <name>NADPH</name>
        <dbReference type="ChEBI" id="CHEBI:57783"/>
    </ligand>
</feature>
<keyword evidence="14" id="KW-1185">Reference proteome</keyword>
<dbReference type="SUPFAM" id="SSF55347">
    <property type="entry name" value="Glyceraldehyde-3-phosphate dehydrogenase-like, C-terminal domain"/>
    <property type="match status" value="1"/>
</dbReference>
<comment type="caution">
    <text evidence="13">The sequence shown here is derived from an EMBL/GenBank/DDBJ whole genome shotgun (WGS) entry which is preliminary data.</text>
</comment>
<dbReference type="InterPro" id="IPR036169">
    <property type="entry name" value="DXPR_C_sf"/>
</dbReference>
<dbReference type="GO" id="GO:0070402">
    <property type="term" value="F:NADPH binding"/>
    <property type="evidence" value="ECO:0007669"/>
    <property type="project" value="InterPro"/>
</dbReference>
<dbReference type="InterPro" id="IPR036291">
    <property type="entry name" value="NAD(P)-bd_dom_sf"/>
</dbReference>
<organism evidence="13 14">
    <name type="scientific">Peptostreptococcus porci</name>
    <dbReference type="NCBI Taxonomy" id="2652282"/>
    <lineage>
        <taxon>Bacteria</taxon>
        <taxon>Bacillati</taxon>
        <taxon>Bacillota</taxon>
        <taxon>Clostridia</taxon>
        <taxon>Peptostreptococcales</taxon>
        <taxon>Peptostreptococcaceae</taxon>
        <taxon>Peptostreptococcus</taxon>
    </lineage>
</organism>
<comment type="caution">
    <text evidence="9">Lacks conserved residue(s) required for the propagation of feature annotation.</text>
</comment>
<dbReference type="InterPro" id="IPR003821">
    <property type="entry name" value="DXP_reductoisomerase"/>
</dbReference>
<dbReference type="RefSeq" id="WP_154537299.1">
    <property type="nucleotide sequence ID" value="NZ_VUNE01000001.1"/>
</dbReference>
<evidence type="ECO:0000256" key="4">
    <source>
        <dbReference type="ARBA" id="ARBA00022857"/>
    </source>
</evidence>
<gene>
    <name evidence="9" type="primary">dxr</name>
    <name evidence="13" type="ORF">FYJ71_02915</name>
</gene>
<name>A0A6N7WYH7_9FIRM</name>
<evidence type="ECO:0000259" key="10">
    <source>
        <dbReference type="Pfam" id="PF02670"/>
    </source>
</evidence>
<feature type="binding site" evidence="9">
    <location>
        <position position="10"/>
    </location>
    <ligand>
        <name>NADPH</name>
        <dbReference type="ChEBI" id="CHEBI:57783"/>
    </ligand>
</feature>
<dbReference type="UniPathway" id="UPA00056">
    <property type="reaction ID" value="UER00092"/>
</dbReference>
<feature type="binding site" evidence="9">
    <location>
        <position position="12"/>
    </location>
    <ligand>
        <name>NADPH</name>
        <dbReference type="ChEBI" id="CHEBI:57783"/>
    </ligand>
</feature>
<evidence type="ECO:0000259" key="11">
    <source>
        <dbReference type="Pfam" id="PF08436"/>
    </source>
</evidence>
<feature type="binding site" evidence="9">
    <location>
        <position position="226"/>
    </location>
    <ligand>
        <name>1-deoxy-D-xylulose 5-phosphate</name>
        <dbReference type="ChEBI" id="CHEBI:57792"/>
    </ligand>
</feature>
<feature type="binding site" evidence="9">
    <location>
        <position position="158"/>
    </location>
    <ligand>
        <name>Mn(2+)</name>
        <dbReference type="ChEBI" id="CHEBI:29035"/>
    </ligand>
</feature>
<feature type="binding site" evidence="9">
    <location>
        <position position="159"/>
    </location>
    <ligand>
        <name>1-deoxy-D-xylulose 5-phosphate</name>
        <dbReference type="ChEBI" id="CHEBI:57792"/>
    </ligand>
</feature>
<feature type="binding site" evidence="9">
    <location>
        <position position="133"/>
    </location>
    <ligand>
        <name>1-deoxy-D-xylulose 5-phosphate</name>
        <dbReference type="ChEBI" id="CHEBI:57792"/>
    </ligand>
</feature>
<comment type="catalytic activity">
    <reaction evidence="8">
        <text>2-C-methyl-D-erythritol 4-phosphate + NADP(+) = 1-deoxy-D-xylulose 5-phosphate + NADPH + H(+)</text>
        <dbReference type="Rhea" id="RHEA:13717"/>
        <dbReference type="ChEBI" id="CHEBI:15378"/>
        <dbReference type="ChEBI" id="CHEBI:57783"/>
        <dbReference type="ChEBI" id="CHEBI:57792"/>
        <dbReference type="ChEBI" id="CHEBI:58262"/>
        <dbReference type="ChEBI" id="CHEBI:58349"/>
        <dbReference type="EC" id="1.1.1.267"/>
    </reaction>
    <physiologicalReaction direction="right-to-left" evidence="8">
        <dbReference type="Rhea" id="RHEA:13719"/>
    </physiologicalReaction>
</comment>
<dbReference type="Pfam" id="PF08436">
    <property type="entry name" value="DXP_redisom_C"/>
    <property type="match status" value="1"/>
</dbReference>
<evidence type="ECO:0000256" key="9">
    <source>
        <dbReference type="HAMAP-Rule" id="MF_00183"/>
    </source>
</evidence>
<keyword evidence="13" id="KW-0413">Isomerase</keyword>
<accession>A0A6N7WYH7</accession>
<protein>
    <recommendedName>
        <fullName evidence="9">1-deoxy-D-xylulose 5-phosphate reductoisomerase</fullName>
        <shortName evidence="9">DXP reductoisomerase</shortName>
        <ecNumber evidence="9">1.1.1.267</ecNumber>
    </recommendedName>
    <alternativeName>
        <fullName evidence="9">1-deoxyxylulose-5-phosphate reductoisomerase</fullName>
    </alternativeName>
    <alternativeName>
        <fullName evidence="9">2-C-methyl-D-erythritol 4-phosphate synthase</fullName>
    </alternativeName>
</protein>
<dbReference type="NCBIfam" id="TIGR00243">
    <property type="entry name" value="Dxr"/>
    <property type="match status" value="1"/>
</dbReference>
<dbReference type="GO" id="GO:0030604">
    <property type="term" value="F:1-deoxy-D-xylulose-5-phosphate reductoisomerase activity"/>
    <property type="evidence" value="ECO:0007669"/>
    <property type="project" value="UniProtKB-UniRule"/>
</dbReference>
<dbReference type="NCBIfam" id="NF009114">
    <property type="entry name" value="PRK12464.1"/>
    <property type="match status" value="1"/>
</dbReference>
<keyword evidence="9" id="KW-0460">Magnesium</keyword>
<dbReference type="GO" id="GO:0051484">
    <property type="term" value="P:isopentenyl diphosphate biosynthetic process, methylerythritol 4-phosphate pathway involved in terpenoid biosynthetic process"/>
    <property type="evidence" value="ECO:0007669"/>
    <property type="project" value="UniProtKB-ARBA"/>
</dbReference>
<feature type="binding site" evidence="9">
    <location>
        <position position="220"/>
    </location>
    <ligand>
        <name>1-deoxy-D-xylulose 5-phosphate</name>
        <dbReference type="ChEBI" id="CHEBI:57792"/>
    </ligand>
</feature>
<feature type="binding site" evidence="9">
    <location>
        <position position="9"/>
    </location>
    <ligand>
        <name>NADPH</name>
        <dbReference type="ChEBI" id="CHEBI:57783"/>
    </ligand>
</feature>
<evidence type="ECO:0000256" key="7">
    <source>
        <dbReference type="ARBA" id="ARBA00023229"/>
    </source>
</evidence>
<evidence type="ECO:0000256" key="5">
    <source>
        <dbReference type="ARBA" id="ARBA00023002"/>
    </source>
</evidence>
<keyword evidence="4 9" id="KW-0521">NADP</keyword>
<dbReference type="PANTHER" id="PTHR30525:SF0">
    <property type="entry name" value="1-DEOXY-D-XYLULOSE 5-PHOSPHATE REDUCTOISOMERASE, CHLOROPLASTIC"/>
    <property type="match status" value="1"/>
</dbReference>
<feature type="binding site" evidence="9">
    <location>
        <position position="184"/>
    </location>
    <ligand>
        <name>1-deoxy-D-xylulose 5-phosphate</name>
        <dbReference type="ChEBI" id="CHEBI:57792"/>
    </ligand>
</feature>
<evidence type="ECO:0000256" key="1">
    <source>
        <dbReference type="ARBA" id="ARBA00005094"/>
    </source>
</evidence>
<evidence type="ECO:0000256" key="2">
    <source>
        <dbReference type="ARBA" id="ARBA00006825"/>
    </source>
</evidence>
<dbReference type="InterPro" id="IPR013512">
    <property type="entry name" value="DXP_reductoisomerase_N"/>
</dbReference>
<dbReference type="PIRSF" id="PIRSF006205">
    <property type="entry name" value="Dxp_reductismrs"/>
    <property type="match status" value="1"/>
</dbReference>
<dbReference type="FunFam" id="3.40.50.720:FF:000045">
    <property type="entry name" value="1-deoxy-D-xylulose 5-phosphate reductoisomerase"/>
    <property type="match status" value="1"/>
</dbReference>
<keyword evidence="7 9" id="KW-0414">Isoprene biosynthesis</keyword>
<dbReference type="HAMAP" id="MF_00183">
    <property type="entry name" value="DXP_reductoisom"/>
    <property type="match status" value="1"/>
</dbReference>
<feature type="binding site" evidence="9">
    <location>
        <position position="229"/>
    </location>
    <ligand>
        <name>1-deoxy-D-xylulose 5-phosphate</name>
        <dbReference type="ChEBI" id="CHEBI:57792"/>
    </ligand>
</feature>
<feature type="binding site" evidence="9">
    <location>
        <position position="132"/>
    </location>
    <ligand>
        <name>NADPH</name>
        <dbReference type="ChEBI" id="CHEBI:57783"/>
    </ligand>
</feature>
<dbReference type="AlphaFoldDB" id="A0A6N7WYH7"/>
<feature type="binding site" evidence="9">
    <location>
        <position position="213"/>
    </location>
    <ligand>
        <name>NADPH</name>
        <dbReference type="ChEBI" id="CHEBI:57783"/>
    </ligand>
</feature>
<reference evidence="13 14" key="1">
    <citation type="submission" date="2019-08" db="EMBL/GenBank/DDBJ databases">
        <title>In-depth cultivation of the pig gut microbiome towards novel bacterial diversity and tailored functional studies.</title>
        <authorList>
            <person name="Wylensek D."/>
            <person name="Hitch T.C.A."/>
            <person name="Clavel T."/>
        </authorList>
    </citation>
    <scope>NUCLEOTIDE SEQUENCE [LARGE SCALE GENOMIC DNA]</scope>
    <source>
        <strain evidence="13 14">WCA-SAB-591-4A-A</strain>
    </source>
</reference>
<feature type="domain" description="1-deoxy-D-xylulose 5-phosphate reductoisomerase N-terminal" evidence="10">
    <location>
        <begin position="3"/>
        <end position="140"/>
    </location>
</feature>
<dbReference type="Pfam" id="PF02670">
    <property type="entry name" value="DXP_reductoisom"/>
    <property type="match status" value="1"/>
</dbReference>
<keyword evidence="3 9" id="KW-0479">Metal-binding</keyword>
<evidence type="ECO:0000256" key="6">
    <source>
        <dbReference type="ARBA" id="ARBA00023211"/>
    </source>
</evidence>
<feature type="domain" description="1-deoxy-D-xylulose 5-phosphate reductoisomerase C-terminal" evidence="11">
    <location>
        <begin position="154"/>
        <end position="237"/>
    </location>
</feature>
<feature type="binding site" evidence="9">
    <location>
        <position position="36"/>
    </location>
    <ligand>
        <name>NADPH</name>
        <dbReference type="ChEBI" id="CHEBI:57783"/>
    </ligand>
</feature>
<dbReference type="EC" id="1.1.1.267" evidence="9"/>
<evidence type="ECO:0000259" key="12">
    <source>
        <dbReference type="Pfam" id="PF13288"/>
    </source>
</evidence>
<feature type="binding site" evidence="9">
    <location>
        <position position="160"/>
    </location>
    <ligand>
        <name>1-deoxy-D-xylulose 5-phosphate</name>
        <dbReference type="ChEBI" id="CHEBI:57792"/>
    </ligand>
</feature>
<keyword evidence="5 9" id="KW-0560">Oxidoreductase</keyword>
<dbReference type="EMBL" id="VUNE01000001">
    <property type="protein sequence ID" value="MST61925.1"/>
    <property type="molecule type" value="Genomic_DNA"/>
</dbReference>
<dbReference type="InterPro" id="IPR013644">
    <property type="entry name" value="DXP_reductoisomerase_C"/>
</dbReference>
<dbReference type="InterPro" id="IPR026877">
    <property type="entry name" value="DXPR_C"/>
</dbReference>
<comment type="pathway">
    <text evidence="1 9">Isoprenoid biosynthesis; isopentenyl diphosphate biosynthesis via DXP pathway; isopentenyl diphosphate from 1-deoxy-D-xylulose 5-phosphate: step 1/6.</text>
</comment>
<evidence type="ECO:0000313" key="14">
    <source>
        <dbReference type="Proteomes" id="UP000440713"/>
    </source>
</evidence>
<comment type="function">
    <text evidence="9">Catalyzes the NADPH-dependent rearrangement and reduction of 1-deoxy-D-xylulose-5-phosphate (DXP) to 2-C-methyl-D-erythritol 4-phosphate (MEP).</text>
</comment>
<feature type="binding site" evidence="9">
    <location>
        <position position="207"/>
    </location>
    <ligand>
        <name>1-deoxy-D-xylulose 5-phosphate</name>
        <dbReference type="ChEBI" id="CHEBI:57792"/>
    </ligand>
</feature>
<evidence type="ECO:0000256" key="8">
    <source>
        <dbReference type="ARBA" id="ARBA00048543"/>
    </source>
</evidence>
<evidence type="ECO:0000313" key="13">
    <source>
        <dbReference type="EMBL" id="MST61925.1"/>
    </source>
</evidence>
<dbReference type="Gene3D" id="3.40.50.720">
    <property type="entry name" value="NAD(P)-binding Rossmann-like Domain"/>
    <property type="match status" value="1"/>
</dbReference>
<comment type="similarity">
    <text evidence="2 9">Belongs to the DXR family.</text>
</comment>
<feature type="binding site" evidence="9">
    <location>
        <position position="37"/>
    </location>
    <ligand>
        <name>NADPH</name>
        <dbReference type="ChEBI" id="CHEBI:57783"/>
    </ligand>
</feature>
<dbReference type="GO" id="GO:0016853">
    <property type="term" value="F:isomerase activity"/>
    <property type="evidence" value="ECO:0007669"/>
    <property type="project" value="UniProtKB-KW"/>
</dbReference>